<feature type="transmembrane region" description="Helical" evidence="1">
    <location>
        <begin position="68"/>
        <end position="90"/>
    </location>
</feature>
<dbReference type="Pfam" id="PF11181">
    <property type="entry name" value="YflT"/>
    <property type="match status" value="1"/>
</dbReference>
<feature type="domain" description="General stress protein 17M-like" evidence="2">
    <location>
        <begin position="18"/>
        <end position="92"/>
    </location>
</feature>
<comment type="caution">
    <text evidence="3">The sequence shown here is derived from an EMBL/GenBank/DDBJ whole genome shotgun (WGS) entry which is preliminary data.</text>
</comment>
<evidence type="ECO:0000313" key="3">
    <source>
        <dbReference type="EMBL" id="MBB4911485.1"/>
    </source>
</evidence>
<dbReference type="InterPro" id="IPR025889">
    <property type="entry name" value="GSP17M-like_dom"/>
</dbReference>
<evidence type="ECO:0000259" key="2">
    <source>
        <dbReference type="Pfam" id="PF11181"/>
    </source>
</evidence>
<reference evidence="3 4" key="1">
    <citation type="submission" date="2020-08" db="EMBL/GenBank/DDBJ databases">
        <title>Genomic Encyclopedia of Type Strains, Phase III (KMG-III): the genomes of soil and plant-associated and newly described type strains.</title>
        <authorList>
            <person name="Whitman W."/>
        </authorList>
    </citation>
    <scope>NUCLEOTIDE SEQUENCE [LARGE SCALE GENOMIC DNA]</scope>
    <source>
        <strain evidence="3 4">CECT 8960</strain>
    </source>
</reference>
<keyword evidence="1" id="KW-0472">Membrane</keyword>
<gene>
    <name evidence="3" type="ORF">FHR82_007755</name>
</gene>
<protein>
    <submittedName>
        <fullName evidence="3">Putative membrane protein</fullName>
    </submittedName>
</protein>
<dbReference type="EMBL" id="JACHJQ010000010">
    <property type="protein sequence ID" value="MBB4911485.1"/>
    <property type="molecule type" value="Genomic_DNA"/>
</dbReference>
<keyword evidence="4" id="KW-1185">Reference proteome</keyword>
<feature type="transmembrane region" description="Helical" evidence="1">
    <location>
        <begin position="96"/>
        <end position="118"/>
    </location>
</feature>
<evidence type="ECO:0000313" key="4">
    <source>
        <dbReference type="Proteomes" id="UP000520767"/>
    </source>
</evidence>
<evidence type="ECO:0000256" key="1">
    <source>
        <dbReference type="SAM" id="Phobius"/>
    </source>
</evidence>
<proteinExistence type="predicted"/>
<organism evidence="3 4">
    <name type="scientific">Actinophytocola algeriensis</name>
    <dbReference type="NCBI Taxonomy" id="1768010"/>
    <lineage>
        <taxon>Bacteria</taxon>
        <taxon>Bacillati</taxon>
        <taxon>Actinomycetota</taxon>
        <taxon>Actinomycetes</taxon>
        <taxon>Pseudonocardiales</taxon>
        <taxon>Pseudonocardiaceae</taxon>
    </lineage>
</organism>
<keyword evidence="1" id="KW-0812">Transmembrane</keyword>
<dbReference type="AlphaFoldDB" id="A0A7W7QDC4"/>
<dbReference type="RefSeq" id="WP_184815513.1">
    <property type="nucleotide sequence ID" value="NZ_JACHJQ010000010.1"/>
</dbReference>
<dbReference type="Proteomes" id="UP000520767">
    <property type="component" value="Unassembled WGS sequence"/>
</dbReference>
<sequence length="170" mass="18328">MTEQGLTPGMRAGGVAQQLIAAFPDYASAQRLVDRMSDDGFPVEHVRIIGDGVRMVEQVTGRMTRLKAALAGAASGAWFGLLVGLLLGFFALGPAWLWLLVIGLLTGAVWGAVFGFLAHWATRGQRDFASVTSLEAERYDVYVDATHATQAARYQAMTDHKRLLPGHVGE</sequence>
<accession>A0A7W7QDC4</accession>
<keyword evidence="1" id="KW-1133">Transmembrane helix</keyword>
<name>A0A7W7QDC4_9PSEU</name>